<dbReference type="HAMAP" id="MF_00691">
    <property type="entry name" value="PxpA"/>
    <property type="match status" value="1"/>
</dbReference>
<proteinExistence type="inferred from homology"/>
<organism evidence="3 4">
    <name type="scientific">Polaromonas jejuensis</name>
    <dbReference type="NCBI Taxonomy" id="457502"/>
    <lineage>
        <taxon>Bacteria</taxon>
        <taxon>Pseudomonadati</taxon>
        <taxon>Pseudomonadota</taxon>
        <taxon>Betaproteobacteria</taxon>
        <taxon>Burkholderiales</taxon>
        <taxon>Comamonadaceae</taxon>
        <taxon>Polaromonas</taxon>
    </lineage>
</organism>
<evidence type="ECO:0000313" key="3">
    <source>
        <dbReference type="EMBL" id="MFC5520421.1"/>
    </source>
</evidence>
<comment type="caution">
    <text evidence="3">The sequence shown here is derived from an EMBL/GenBank/DDBJ whole genome shotgun (WGS) entry which is preliminary data.</text>
</comment>
<dbReference type="Pfam" id="PF03746">
    <property type="entry name" value="LamB_YcsF"/>
    <property type="match status" value="1"/>
</dbReference>
<keyword evidence="1" id="KW-0378">Hydrolase</keyword>
<dbReference type="EC" id="3.5.2.9" evidence="1"/>
<protein>
    <recommendedName>
        <fullName evidence="1">5-oxoprolinase subunit A</fullName>
        <shortName evidence="1">5-OPase subunit A</shortName>
        <ecNumber evidence="1">3.5.2.9</ecNumber>
    </recommendedName>
    <alternativeName>
        <fullName evidence="1">5-oxoprolinase (ATP-hydrolyzing) subunit A</fullName>
    </alternativeName>
</protein>
<comment type="subunit">
    <text evidence="1">Forms a complex composed of PxpA, PxpB and PxpC.</text>
</comment>
<dbReference type="RefSeq" id="WP_245660539.1">
    <property type="nucleotide sequence ID" value="NZ_JBHSMX010000011.1"/>
</dbReference>
<name>A0ABW0Q755_9BURK</name>
<keyword evidence="1" id="KW-0547">Nucleotide-binding</keyword>
<dbReference type="NCBIfam" id="NF003814">
    <property type="entry name" value="PRK05406.1-3"/>
    <property type="match status" value="1"/>
</dbReference>
<gene>
    <name evidence="1" type="primary">pxpA</name>
    <name evidence="3" type="ORF">ACFPP7_05775</name>
</gene>
<keyword evidence="1" id="KW-0067">ATP-binding</keyword>
<dbReference type="Proteomes" id="UP001596084">
    <property type="component" value="Unassembled WGS sequence"/>
</dbReference>
<dbReference type="EMBL" id="JBHSMX010000011">
    <property type="protein sequence ID" value="MFC5520421.1"/>
    <property type="molecule type" value="Genomic_DNA"/>
</dbReference>
<dbReference type="NCBIfam" id="NF003816">
    <property type="entry name" value="PRK05406.1-5"/>
    <property type="match status" value="1"/>
</dbReference>
<dbReference type="InterPro" id="IPR011330">
    <property type="entry name" value="Glyco_hydro/deAcase_b/a-brl"/>
</dbReference>
<sequence>MHRIEPRAVPFFVAGPPQDKNAPLGGSDPRSGGAWGYFFGATIMSKIVNLNADLGESFGAWTMGSDREILQSVASANVACGFHAGDPLVMRNTLRLAKAAGVSVGAHPSFPDLQGFGRRRMQFEPAELEALLIYQIAALDGMARTEGLRMAHVKAHGALSNMACADLTLARTVAGAVKAYDPALILLAPALSCLCTAGREAGLAVVEEIFADRAYLDDGQLVPRGRADAMIHGAARSLAHVEAMLEEQALISVSGKRLPTAIGSICVHGDGPEAVATAAYLRAELERKGYQLRPLGALAA</sequence>
<keyword evidence="4" id="KW-1185">Reference proteome</keyword>
<dbReference type="Gene3D" id="3.20.20.370">
    <property type="entry name" value="Glycoside hydrolase/deacetylase"/>
    <property type="match status" value="1"/>
</dbReference>
<dbReference type="SUPFAM" id="SSF88713">
    <property type="entry name" value="Glycoside hydrolase/deacetylase"/>
    <property type="match status" value="1"/>
</dbReference>
<dbReference type="PANTHER" id="PTHR30292">
    <property type="entry name" value="UNCHARACTERIZED PROTEIN YBGL-RELATED"/>
    <property type="match status" value="1"/>
</dbReference>
<evidence type="ECO:0000256" key="2">
    <source>
        <dbReference type="SAM" id="MobiDB-lite"/>
    </source>
</evidence>
<comment type="catalytic activity">
    <reaction evidence="1">
        <text>5-oxo-L-proline + ATP + 2 H2O = L-glutamate + ADP + phosphate + H(+)</text>
        <dbReference type="Rhea" id="RHEA:10348"/>
        <dbReference type="ChEBI" id="CHEBI:15377"/>
        <dbReference type="ChEBI" id="CHEBI:15378"/>
        <dbReference type="ChEBI" id="CHEBI:29985"/>
        <dbReference type="ChEBI" id="CHEBI:30616"/>
        <dbReference type="ChEBI" id="CHEBI:43474"/>
        <dbReference type="ChEBI" id="CHEBI:58402"/>
        <dbReference type="ChEBI" id="CHEBI:456216"/>
        <dbReference type="EC" id="3.5.2.9"/>
    </reaction>
</comment>
<comment type="similarity">
    <text evidence="1">Belongs to the LamB/PxpA family.</text>
</comment>
<dbReference type="PANTHER" id="PTHR30292:SF0">
    <property type="entry name" value="5-OXOPROLINASE SUBUNIT A"/>
    <property type="match status" value="1"/>
</dbReference>
<dbReference type="InterPro" id="IPR005501">
    <property type="entry name" value="LamB/YcsF/PxpA-like"/>
</dbReference>
<dbReference type="CDD" id="cd10787">
    <property type="entry name" value="LamB_YcsF_like"/>
    <property type="match status" value="1"/>
</dbReference>
<comment type="function">
    <text evidence="1">Catalyzes the cleavage of 5-oxoproline to form L-glutamate coupled to the hydrolysis of ATP to ADP and inorganic phosphate.</text>
</comment>
<evidence type="ECO:0000313" key="4">
    <source>
        <dbReference type="Proteomes" id="UP001596084"/>
    </source>
</evidence>
<evidence type="ECO:0000256" key="1">
    <source>
        <dbReference type="HAMAP-Rule" id="MF_00691"/>
    </source>
</evidence>
<feature type="region of interest" description="Disordered" evidence="2">
    <location>
        <begin position="1"/>
        <end position="28"/>
    </location>
</feature>
<reference evidence="4" key="1">
    <citation type="journal article" date="2019" name="Int. J. Syst. Evol. Microbiol.">
        <title>The Global Catalogue of Microorganisms (GCM) 10K type strain sequencing project: providing services to taxonomists for standard genome sequencing and annotation.</title>
        <authorList>
            <consortium name="The Broad Institute Genomics Platform"/>
            <consortium name="The Broad Institute Genome Sequencing Center for Infectious Disease"/>
            <person name="Wu L."/>
            <person name="Ma J."/>
        </authorList>
    </citation>
    <scope>NUCLEOTIDE SEQUENCE [LARGE SCALE GENOMIC DNA]</scope>
    <source>
        <strain evidence="4">CGMCC 4.7277</strain>
    </source>
</reference>
<accession>A0ABW0Q755</accession>